<dbReference type="Proteomes" id="UP000256650">
    <property type="component" value="Unassembled WGS sequence"/>
</dbReference>
<comment type="pathway">
    <text evidence="6">Isoprenoid biosynthesis; isopentenyl diphosphate biosynthesis via DXP pathway; isopentenyl diphosphate from 1-deoxy-D-xylulose 5-phosphate: step 3/6.</text>
</comment>
<keyword evidence="5 6" id="KW-0067">ATP-binding</keyword>
<keyword evidence="3 6" id="KW-0547">Nucleotide-binding</keyword>
<evidence type="ECO:0000256" key="1">
    <source>
        <dbReference type="ARBA" id="ARBA00017473"/>
    </source>
</evidence>
<gene>
    <name evidence="6" type="primary">ispE</name>
    <name evidence="8" type="ORF">CQA43_00965</name>
</gene>
<evidence type="ECO:0000256" key="6">
    <source>
        <dbReference type="HAMAP-Rule" id="MF_00061"/>
    </source>
</evidence>
<dbReference type="SUPFAM" id="SSF54211">
    <property type="entry name" value="Ribosomal protein S5 domain 2-like"/>
    <property type="match status" value="1"/>
</dbReference>
<feature type="domain" description="GHMP kinase N-terminal" evidence="7">
    <location>
        <begin position="74"/>
        <end position="156"/>
    </location>
</feature>
<comment type="function">
    <text evidence="6">Catalyzes the phosphorylation of the position 2 hydroxy group of 4-diphosphocytidyl-2C-methyl-D-erythritol.</text>
</comment>
<dbReference type="InterPro" id="IPR036554">
    <property type="entry name" value="GHMP_kinase_C_sf"/>
</dbReference>
<protein>
    <recommendedName>
        <fullName evidence="1 6">4-diphosphocytidyl-2-C-methyl-D-erythritol kinase</fullName>
        <shortName evidence="6">CMK</shortName>
        <ecNumber evidence="6">2.7.1.148</ecNumber>
    </recommendedName>
    <alternativeName>
        <fullName evidence="6">4-(cytidine-5'-diphospho)-2-C-methyl-D-erythritol kinase</fullName>
    </alternativeName>
</protein>
<dbReference type="NCBIfam" id="NF003216">
    <property type="entry name" value="PRK04181.1"/>
    <property type="match status" value="1"/>
</dbReference>
<dbReference type="GO" id="GO:0050515">
    <property type="term" value="F:4-(cytidine 5'-diphospho)-2-C-methyl-D-erythritol kinase activity"/>
    <property type="evidence" value="ECO:0007669"/>
    <property type="project" value="UniProtKB-UniRule"/>
</dbReference>
<dbReference type="InterPro" id="IPR020568">
    <property type="entry name" value="Ribosomal_Su5_D2-typ_SF"/>
</dbReference>
<keyword evidence="6" id="KW-0414">Isoprene biosynthesis</keyword>
<dbReference type="EC" id="2.7.1.148" evidence="6"/>
<dbReference type="UniPathway" id="UPA00056">
    <property type="reaction ID" value="UER00094"/>
</dbReference>
<evidence type="ECO:0000313" key="8">
    <source>
        <dbReference type="EMBL" id="RDU64412.1"/>
    </source>
</evidence>
<keyword evidence="4 6" id="KW-0418">Kinase</keyword>
<dbReference type="GO" id="GO:0019288">
    <property type="term" value="P:isopentenyl diphosphate biosynthetic process, methylerythritol 4-phosphate pathway"/>
    <property type="evidence" value="ECO:0007669"/>
    <property type="project" value="UniProtKB-UniRule"/>
</dbReference>
<dbReference type="PANTHER" id="PTHR43527">
    <property type="entry name" value="4-DIPHOSPHOCYTIDYL-2-C-METHYL-D-ERYTHRITOL KINASE, CHLOROPLASTIC"/>
    <property type="match status" value="1"/>
</dbReference>
<comment type="similarity">
    <text evidence="6">Belongs to the GHMP kinase family. IspE subfamily.</text>
</comment>
<reference evidence="8 9" key="1">
    <citation type="submission" date="2018-04" db="EMBL/GenBank/DDBJ databases">
        <title>Novel Campyloabacter and Helicobacter Species and Strains.</title>
        <authorList>
            <person name="Mannion A.J."/>
            <person name="Shen Z."/>
            <person name="Fox J.G."/>
        </authorList>
    </citation>
    <scope>NUCLEOTIDE SEQUENCE [LARGE SCALE GENOMIC DNA]</scope>
    <source>
        <strain evidence="8 9">MIT 99-5101</strain>
    </source>
</reference>
<dbReference type="InterPro" id="IPR014721">
    <property type="entry name" value="Ribsml_uS5_D2-typ_fold_subgr"/>
</dbReference>
<dbReference type="InterPro" id="IPR004424">
    <property type="entry name" value="IspE"/>
</dbReference>
<evidence type="ECO:0000256" key="4">
    <source>
        <dbReference type="ARBA" id="ARBA00022777"/>
    </source>
</evidence>
<dbReference type="Pfam" id="PF00288">
    <property type="entry name" value="GHMP_kinases_N"/>
    <property type="match status" value="1"/>
</dbReference>
<evidence type="ECO:0000313" key="9">
    <source>
        <dbReference type="Proteomes" id="UP000256650"/>
    </source>
</evidence>
<sequence>MICDSSTQNNTYLSYAKINLFLKIVGKDCFNGTSYHLLQSRFMRVKSLYDTLTFYWDMPAFEIVGTFDCAMEQNTIYKAYRALLPYLTESQKATLKHLQVWVDKKIPSGGGLGGGSSNAACFLQVVSQSLNLDLDLQALMELGAQVGSDVPFFLSGLEIANVEGRGEIVESCQNSKESQDFAPFEVEIIMPKLHCNTTKVFQKYSDSFYDEARILQTKKQNWLQKSNGEILHNESFENNDLLAPVLTLYPELESYCKKNLFLSGSGSCFWRKKPQFKEPFNIARTTQ</sequence>
<feature type="binding site" evidence="6">
    <location>
        <begin position="107"/>
        <end position="117"/>
    </location>
    <ligand>
        <name>ATP</name>
        <dbReference type="ChEBI" id="CHEBI:30616"/>
    </ligand>
</feature>
<evidence type="ECO:0000259" key="7">
    <source>
        <dbReference type="Pfam" id="PF00288"/>
    </source>
</evidence>
<comment type="caution">
    <text evidence="8">The sequence shown here is derived from an EMBL/GenBank/DDBJ whole genome shotgun (WGS) entry which is preliminary data.</text>
</comment>
<dbReference type="HAMAP" id="MF_00061">
    <property type="entry name" value="IspE"/>
    <property type="match status" value="1"/>
</dbReference>
<dbReference type="Gene3D" id="3.30.230.10">
    <property type="match status" value="1"/>
</dbReference>
<keyword evidence="9" id="KW-1185">Reference proteome</keyword>
<name>A0A3D8IGT0_9HELI</name>
<dbReference type="SUPFAM" id="SSF55060">
    <property type="entry name" value="GHMP Kinase, C-terminal domain"/>
    <property type="match status" value="1"/>
</dbReference>
<evidence type="ECO:0000256" key="3">
    <source>
        <dbReference type="ARBA" id="ARBA00022741"/>
    </source>
</evidence>
<dbReference type="Gene3D" id="3.30.70.890">
    <property type="entry name" value="GHMP kinase, C-terminal domain"/>
    <property type="match status" value="1"/>
</dbReference>
<dbReference type="PANTHER" id="PTHR43527:SF2">
    <property type="entry name" value="4-DIPHOSPHOCYTIDYL-2-C-METHYL-D-ERYTHRITOL KINASE, CHLOROPLASTIC"/>
    <property type="match status" value="1"/>
</dbReference>
<organism evidence="8 9">
    <name type="scientific">Helicobacter ganmani</name>
    <dbReference type="NCBI Taxonomy" id="60246"/>
    <lineage>
        <taxon>Bacteria</taxon>
        <taxon>Pseudomonadati</taxon>
        <taxon>Campylobacterota</taxon>
        <taxon>Epsilonproteobacteria</taxon>
        <taxon>Campylobacterales</taxon>
        <taxon>Helicobacteraceae</taxon>
        <taxon>Helicobacter</taxon>
    </lineage>
</organism>
<dbReference type="OrthoDB" id="9809438at2"/>
<feature type="active site" evidence="6">
    <location>
        <position position="149"/>
    </location>
</feature>
<proteinExistence type="inferred from homology"/>
<dbReference type="EMBL" id="NXLS01000001">
    <property type="protein sequence ID" value="RDU64412.1"/>
    <property type="molecule type" value="Genomic_DNA"/>
</dbReference>
<feature type="active site" evidence="6">
    <location>
        <position position="17"/>
    </location>
</feature>
<keyword evidence="2 6" id="KW-0808">Transferase</keyword>
<dbReference type="NCBIfam" id="TIGR00154">
    <property type="entry name" value="ispE"/>
    <property type="match status" value="1"/>
</dbReference>
<accession>A0A3D8IGT0</accession>
<comment type="catalytic activity">
    <reaction evidence="6">
        <text>4-CDP-2-C-methyl-D-erythritol + ATP = 4-CDP-2-C-methyl-D-erythritol 2-phosphate + ADP + H(+)</text>
        <dbReference type="Rhea" id="RHEA:18437"/>
        <dbReference type="ChEBI" id="CHEBI:15378"/>
        <dbReference type="ChEBI" id="CHEBI:30616"/>
        <dbReference type="ChEBI" id="CHEBI:57823"/>
        <dbReference type="ChEBI" id="CHEBI:57919"/>
        <dbReference type="ChEBI" id="CHEBI:456216"/>
        <dbReference type="EC" id="2.7.1.148"/>
    </reaction>
</comment>
<dbReference type="GO" id="GO:0005524">
    <property type="term" value="F:ATP binding"/>
    <property type="evidence" value="ECO:0007669"/>
    <property type="project" value="UniProtKB-UniRule"/>
</dbReference>
<dbReference type="GO" id="GO:0016114">
    <property type="term" value="P:terpenoid biosynthetic process"/>
    <property type="evidence" value="ECO:0007669"/>
    <property type="project" value="UniProtKB-UniRule"/>
</dbReference>
<dbReference type="GeneID" id="82534866"/>
<dbReference type="RefSeq" id="WP_115550746.1">
    <property type="nucleotide sequence ID" value="NZ_CAOOSM010000002.1"/>
</dbReference>
<evidence type="ECO:0000256" key="2">
    <source>
        <dbReference type="ARBA" id="ARBA00022679"/>
    </source>
</evidence>
<dbReference type="InterPro" id="IPR006204">
    <property type="entry name" value="GHMP_kinase_N_dom"/>
</dbReference>
<dbReference type="AlphaFoldDB" id="A0A3D8IGT0"/>
<dbReference type="PIRSF" id="PIRSF010376">
    <property type="entry name" value="IspE"/>
    <property type="match status" value="1"/>
</dbReference>
<evidence type="ECO:0000256" key="5">
    <source>
        <dbReference type="ARBA" id="ARBA00022840"/>
    </source>
</evidence>